<organism evidence="1 3">
    <name type="scientific">Medicago truncatula</name>
    <name type="common">Barrel medic</name>
    <name type="synonym">Medicago tribuloides</name>
    <dbReference type="NCBI Taxonomy" id="3880"/>
    <lineage>
        <taxon>Eukaryota</taxon>
        <taxon>Viridiplantae</taxon>
        <taxon>Streptophyta</taxon>
        <taxon>Embryophyta</taxon>
        <taxon>Tracheophyta</taxon>
        <taxon>Spermatophyta</taxon>
        <taxon>Magnoliopsida</taxon>
        <taxon>eudicotyledons</taxon>
        <taxon>Gunneridae</taxon>
        <taxon>Pentapetalae</taxon>
        <taxon>rosids</taxon>
        <taxon>fabids</taxon>
        <taxon>Fabales</taxon>
        <taxon>Fabaceae</taxon>
        <taxon>Papilionoideae</taxon>
        <taxon>50 kb inversion clade</taxon>
        <taxon>NPAAA clade</taxon>
        <taxon>Hologalegina</taxon>
        <taxon>IRL clade</taxon>
        <taxon>Trifolieae</taxon>
        <taxon>Medicago</taxon>
    </lineage>
</organism>
<gene>
    <name evidence="1" type="ordered locus">MTR_1g060820</name>
</gene>
<evidence type="ECO:0000313" key="2">
    <source>
        <dbReference type="EnsemblPlants" id="KEH42078"/>
    </source>
</evidence>
<protein>
    <submittedName>
        <fullName evidence="1 2">Uncharacterized protein</fullName>
    </submittedName>
</protein>
<dbReference type="HOGENOM" id="CLU_1572969_0_0_1"/>
<reference evidence="1 3" key="2">
    <citation type="journal article" date="2014" name="BMC Genomics">
        <title>An improved genome release (version Mt4.0) for the model legume Medicago truncatula.</title>
        <authorList>
            <person name="Tang H."/>
            <person name="Krishnakumar V."/>
            <person name="Bidwell S."/>
            <person name="Rosen B."/>
            <person name="Chan A."/>
            <person name="Zhou S."/>
            <person name="Gentzbittel L."/>
            <person name="Childs K.L."/>
            <person name="Yandell M."/>
            <person name="Gundlach H."/>
            <person name="Mayer K.F."/>
            <person name="Schwartz D.C."/>
            <person name="Town C.D."/>
        </authorList>
    </citation>
    <scope>GENOME REANNOTATION</scope>
    <source>
        <strain evidence="1">A17</strain>
        <strain evidence="2 3">cv. Jemalong A17</strain>
    </source>
</reference>
<accession>A0A072VKW8</accession>
<dbReference type="Proteomes" id="UP000002051">
    <property type="component" value="Unassembled WGS sequence"/>
</dbReference>
<dbReference type="AlphaFoldDB" id="A0A072VKW8"/>
<keyword evidence="3" id="KW-1185">Reference proteome</keyword>
<proteinExistence type="predicted"/>
<reference evidence="2" key="3">
    <citation type="submission" date="2015-04" db="UniProtKB">
        <authorList>
            <consortium name="EnsemblPlants"/>
        </authorList>
    </citation>
    <scope>IDENTIFICATION</scope>
    <source>
        <strain evidence="2">cv. Jemalong A17</strain>
    </source>
</reference>
<name>A0A072VKW8_MEDTR</name>
<dbReference type="EnsemblPlants" id="KEH42078">
    <property type="protein sequence ID" value="KEH42078"/>
    <property type="gene ID" value="MTR_1g060820"/>
</dbReference>
<dbReference type="STRING" id="3880.A0A072VKW8"/>
<dbReference type="EMBL" id="CM001217">
    <property type="protein sequence ID" value="KEH42078.1"/>
    <property type="molecule type" value="Genomic_DNA"/>
</dbReference>
<reference evidence="1 3" key="1">
    <citation type="journal article" date="2011" name="Nature">
        <title>The Medicago genome provides insight into the evolution of rhizobial symbioses.</title>
        <authorList>
            <person name="Young N.D."/>
            <person name="Debelle F."/>
            <person name="Oldroyd G.E."/>
            <person name="Geurts R."/>
            <person name="Cannon S.B."/>
            <person name="Udvardi M.K."/>
            <person name="Benedito V.A."/>
            <person name="Mayer K.F."/>
            <person name="Gouzy J."/>
            <person name="Schoof H."/>
            <person name="Van de Peer Y."/>
            <person name="Proost S."/>
            <person name="Cook D.R."/>
            <person name="Meyers B.C."/>
            <person name="Spannagl M."/>
            <person name="Cheung F."/>
            <person name="De Mita S."/>
            <person name="Krishnakumar V."/>
            <person name="Gundlach H."/>
            <person name="Zhou S."/>
            <person name="Mudge J."/>
            <person name="Bharti A.K."/>
            <person name="Murray J.D."/>
            <person name="Naoumkina M.A."/>
            <person name="Rosen B."/>
            <person name="Silverstein K.A."/>
            <person name="Tang H."/>
            <person name="Rombauts S."/>
            <person name="Zhao P.X."/>
            <person name="Zhou P."/>
            <person name="Barbe V."/>
            <person name="Bardou P."/>
            <person name="Bechner M."/>
            <person name="Bellec A."/>
            <person name="Berger A."/>
            <person name="Berges H."/>
            <person name="Bidwell S."/>
            <person name="Bisseling T."/>
            <person name="Choisne N."/>
            <person name="Couloux A."/>
            <person name="Denny R."/>
            <person name="Deshpande S."/>
            <person name="Dai X."/>
            <person name="Doyle J.J."/>
            <person name="Dudez A.M."/>
            <person name="Farmer A.D."/>
            <person name="Fouteau S."/>
            <person name="Franken C."/>
            <person name="Gibelin C."/>
            <person name="Gish J."/>
            <person name="Goldstein S."/>
            <person name="Gonzalez A.J."/>
            <person name="Green P.J."/>
            <person name="Hallab A."/>
            <person name="Hartog M."/>
            <person name="Hua A."/>
            <person name="Humphray S.J."/>
            <person name="Jeong D.H."/>
            <person name="Jing Y."/>
            <person name="Jocker A."/>
            <person name="Kenton S.M."/>
            <person name="Kim D.J."/>
            <person name="Klee K."/>
            <person name="Lai H."/>
            <person name="Lang C."/>
            <person name="Lin S."/>
            <person name="Macmil S.L."/>
            <person name="Magdelenat G."/>
            <person name="Matthews L."/>
            <person name="McCorrison J."/>
            <person name="Monaghan E.L."/>
            <person name="Mun J.H."/>
            <person name="Najar F.Z."/>
            <person name="Nicholson C."/>
            <person name="Noirot C."/>
            <person name="O'Bleness M."/>
            <person name="Paule C.R."/>
            <person name="Poulain J."/>
            <person name="Prion F."/>
            <person name="Qin B."/>
            <person name="Qu C."/>
            <person name="Retzel E.F."/>
            <person name="Riddle C."/>
            <person name="Sallet E."/>
            <person name="Samain S."/>
            <person name="Samson N."/>
            <person name="Sanders I."/>
            <person name="Saurat O."/>
            <person name="Scarpelli C."/>
            <person name="Schiex T."/>
            <person name="Segurens B."/>
            <person name="Severin A.J."/>
            <person name="Sherrier D.J."/>
            <person name="Shi R."/>
            <person name="Sims S."/>
            <person name="Singer S.R."/>
            <person name="Sinharoy S."/>
            <person name="Sterck L."/>
            <person name="Viollet A."/>
            <person name="Wang B.B."/>
            <person name="Wang K."/>
            <person name="Wang M."/>
            <person name="Wang X."/>
            <person name="Warfsmann J."/>
            <person name="Weissenbach J."/>
            <person name="White D.D."/>
            <person name="White J.D."/>
            <person name="Wiley G.B."/>
            <person name="Wincker P."/>
            <person name="Xing Y."/>
            <person name="Yang L."/>
            <person name="Yao Z."/>
            <person name="Ying F."/>
            <person name="Zhai J."/>
            <person name="Zhou L."/>
            <person name="Zuber A."/>
            <person name="Denarie J."/>
            <person name="Dixon R.A."/>
            <person name="May G.D."/>
            <person name="Schwartz D.C."/>
            <person name="Rogers J."/>
            <person name="Quetier F."/>
            <person name="Town C.D."/>
            <person name="Roe B.A."/>
        </authorList>
    </citation>
    <scope>NUCLEOTIDE SEQUENCE [LARGE SCALE GENOMIC DNA]</scope>
    <source>
        <strain evidence="1">A17</strain>
        <strain evidence="2 3">cv. Jemalong A17</strain>
    </source>
</reference>
<sequence length="170" mass="19245">MIGDVNRMGLLKCRVLNGEPVFKMDESNNWFINKGLPEFVWNDPIEEQKIHSSDKALQCCVPLLLAKLLLTKPPDLYPSTIFFRPKGMCMLAESDIKEITNALEGAGRKRVEAEGSQMVAMMTNMYVLANGVTYVELVPHLYWKTKVYDMVSGKSRCVPNVMLRSFIHAS</sequence>
<evidence type="ECO:0000313" key="3">
    <source>
        <dbReference type="Proteomes" id="UP000002051"/>
    </source>
</evidence>
<evidence type="ECO:0000313" key="1">
    <source>
        <dbReference type="EMBL" id="KEH42078.1"/>
    </source>
</evidence>